<organism evidence="1">
    <name type="scientific">Vibrio parahaemolyticus</name>
    <dbReference type="NCBI Taxonomy" id="670"/>
    <lineage>
        <taxon>Bacteria</taxon>
        <taxon>Pseudomonadati</taxon>
        <taxon>Pseudomonadota</taxon>
        <taxon>Gammaproteobacteria</taxon>
        <taxon>Vibrionales</taxon>
        <taxon>Vibrionaceae</taxon>
        <taxon>Vibrio</taxon>
    </lineage>
</organism>
<dbReference type="AlphaFoldDB" id="A0A7M1VPP5"/>
<proteinExistence type="predicted"/>
<name>A0A7M1VPP5_VIBPH</name>
<gene>
    <name evidence="1" type="ORF">VP52_00012</name>
</gene>
<reference evidence="1" key="1">
    <citation type="submission" date="2020-08" db="EMBL/GenBank/DDBJ databases">
        <title>Genetic structure, function and evolution of capsule biosynthesis loci in Vibrio parahaemolyticus.</title>
        <authorList>
            <person name="Li L."/>
            <person name="Bian S."/>
        </authorList>
    </citation>
    <scope>NUCLEOTIDE SEQUENCE</scope>
    <source>
        <strain evidence="1">VP52</strain>
    </source>
</reference>
<sequence length="301" mass="35408">MKLSNLQSKRIDCILVWGHGIHYLEDILELIRGHDGFNIIKIEKHVPKNLKKFVKEMYSYDYAPFWHLKEKTKYLNTTKKEVCFIFVENIKPNEDYLDEGEFRHIESLTLKAFKEELRDKFNPYLDGVRTHNHVIHATDSESQTNHMLKYLGYESGVEAIKRSKKIIETPYYLKSASLAKIKSINIDNLYCSVVSGESWDNFDKKTVPIQESPQFLGLTQNMDIYISYIKKYRGGALQEDYNVKRFQELSKSFEYLSPPYENSYVLVSLNDDKYVILDGLHRACYHFIKGNREIKVCQITN</sequence>
<protein>
    <submittedName>
        <fullName evidence="1">Uncharacterized protein</fullName>
    </submittedName>
</protein>
<accession>A0A7M1VPP5</accession>
<dbReference type="EMBL" id="MT898049">
    <property type="protein sequence ID" value="QOS16364.1"/>
    <property type="molecule type" value="Genomic_DNA"/>
</dbReference>
<evidence type="ECO:0000313" key="1">
    <source>
        <dbReference type="EMBL" id="QOS16364.1"/>
    </source>
</evidence>